<dbReference type="PANTHER" id="PTHR24064">
    <property type="entry name" value="SOLUTE CARRIER FAMILY 22 MEMBER"/>
    <property type="match status" value="1"/>
</dbReference>
<dbReference type="Gene3D" id="1.20.1250.20">
    <property type="entry name" value="MFS general substrate transporter like domains"/>
    <property type="match status" value="1"/>
</dbReference>
<dbReference type="Proteomes" id="UP000695022">
    <property type="component" value="Unplaced"/>
</dbReference>
<feature type="region of interest" description="Disordered" evidence="5">
    <location>
        <begin position="79"/>
        <end position="146"/>
    </location>
</feature>
<proteinExistence type="predicted"/>
<sequence>MFMSIGLAVVYNYSAELFPTVVRNTGIGMGSACARFGGIISPFIAIMDNTVPHLSMYIMGIAGIIAGFAALLLPETKGQPLPETLEDGERFGKSRPRLLSFNSTPAEQQNGTSSNYDNKEESLGHENPAMSEDGEGGGKKPEITRL</sequence>
<keyword evidence="3 6" id="KW-1133">Transmembrane helix</keyword>
<name>A0ABM1F638_PRICU</name>
<accession>A0ABM1F638</accession>
<evidence type="ECO:0000313" key="8">
    <source>
        <dbReference type="RefSeq" id="XP_014679909.1"/>
    </source>
</evidence>
<evidence type="ECO:0000256" key="2">
    <source>
        <dbReference type="ARBA" id="ARBA00022692"/>
    </source>
</evidence>
<evidence type="ECO:0000256" key="6">
    <source>
        <dbReference type="SAM" id="Phobius"/>
    </source>
</evidence>
<dbReference type="GeneID" id="106819848"/>
<gene>
    <name evidence="8" type="primary">LOC106819848</name>
</gene>
<dbReference type="RefSeq" id="XP_014679909.1">
    <property type="nucleotide sequence ID" value="XM_014824423.1"/>
</dbReference>
<feature type="compositionally biased region" description="Basic and acidic residues" evidence="5">
    <location>
        <begin position="136"/>
        <end position="146"/>
    </location>
</feature>
<dbReference type="SUPFAM" id="SSF103473">
    <property type="entry name" value="MFS general substrate transporter"/>
    <property type="match status" value="1"/>
</dbReference>
<keyword evidence="2 6" id="KW-0812">Transmembrane</keyword>
<dbReference type="InterPro" id="IPR005828">
    <property type="entry name" value="MFS_sugar_transport-like"/>
</dbReference>
<evidence type="ECO:0000256" key="1">
    <source>
        <dbReference type="ARBA" id="ARBA00004141"/>
    </source>
</evidence>
<keyword evidence="7" id="KW-1185">Reference proteome</keyword>
<dbReference type="InterPro" id="IPR036259">
    <property type="entry name" value="MFS_trans_sf"/>
</dbReference>
<evidence type="ECO:0000256" key="4">
    <source>
        <dbReference type="ARBA" id="ARBA00023136"/>
    </source>
</evidence>
<evidence type="ECO:0000256" key="3">
    <source>
        <dbReference type="ARBA" id="ARBA00022989"/>
    </source>
</evidence>
<evidence type="ECO:0000313" key="7">
    <source>
        <dbReference type="Proteomes" id="UP000695022"/>
    </source>
</evidence>
<protein>
    <submittedName>
        <fullName evidence="8">Solute carrier family 22 member 15-like</fullName>
    </submittedName>
</protein>
<reference evidence="8" key="1">
    <citation type="submission" date="2025-08" db="UniProtKB">
        <authorList>
            <consortium name="RefSeq"/>
        </authorList>
    </citation>
    <scope>IDENTIFICATION</scope>
</reference>
<feature type="transmembrane region" description="Helical" evidence="6">
    <location>
        <begin position="54"/>
        <end position="73"/>
    </location>
</feature>
<comment type="subcellular location">
    <subcellularLocation>
        <location evidence="1">Membrane</location>
        <topology evidence="1">Multi-pass membrane protein</topology>
    </subcellularLocation>
</comment>
<dbReference type="Pfam" id="PF00083">
    <property type="entry name" value="Sugar_tr"/>
    <property type="match status" value="1"/>
</dbReference>
<feature type="compositionally biased region" description="Polar residues" evidence="5">
    <location>
        <begin position="100"/>
        <end position="116"/>
    </location>
</feature>
<organism evidence="7 8">
    <name type="scientific">Priapulus caudatus</name>
    <name type="common">Priapulid worm</name>
    <dbReference type="NCBI Taxonomy" id="37621"/>
    <lineage>
        <taxon>Eukaryota</taxon>
        <taxon>Metazoa</taxon>
        <taxon>Ecdysozoa</taxon>
        <taxon>Scalidophora</taxon>
        <taxon>Priapulida</taxon>
        <taxon>Priapulimorpha</taxon>
        <taxon>Priapulimorphida</taxon>
        <taxon>Priapulidae</taxon>
        <taxon>Priapulus</taxon>
    </lineage>
</organism>
<keyword evidence="4 6" id="KW-0472">Membrane</keyword>
<evidence type="ECO:0000256" key="5">
    <source>
        <dbReference type="SAM" id="MobiDB-lite"/>
    </source>
</evidence>